<name>A0A9X0DQ02_9HELO</name>
<sequence length="384" mass="44729">MHFNYTKGDIYFNIMVFFNPDSIPKDILIEFFEANNDTQALEHDKDHLQEIMPNLVRRGLIHRVKSDDDNVSFSMYRTLQHALIVKLGSKPNEAQKIFSHAYRTVRRFMPETSPTQTPNKLLWPQLDLAALHVLRLRQLYISGSPISFEGSLTLAKMFYDAGFHIWEVRSLDQNEGASFLAAAERILQSMCREINTEIKLQADIQAMMSQLIENIGVSKWPEVIDRRQKARIIRKELLDDEKKRSQIDPSHKVDPDIELQYYNAVNDDGVSACQRNEFLQAHVDFNQRYEQYQKWGNKQTHAFEYAKHYHNMAYIRMYEGKYKNAIDLAQKGVSLVEPGTARYCWFQYDLACIILQSGNLQQALELHLNVLSLRKEICGERSSS</sequence>
<dbReference type="Gene3D" id="1.25.40.10">
    <property type="entry name" value="Tetratricopeptide repeat domain"/>
    <property type="match status" value="1"/>
</dbReference>
<evidence type="ECO:0000259" key="1">
    <source>
        <dbReference type="Pfam" id="PF25000"/>
    </source>
</evidence>
<keyword evidence="3" id="KW-1185">Reference proteome</keyword>
<evidence type="ECO:0000313" key="2">
    <source>
        <dbReference type="EMBL" id="KAJ8071671.1"/>
    </source>
</evidence>
<evidence type="ECO:0000313" key="3">
    <source>
        <dbReference type="Proteomes" id="UP001152300"/>
    </source>
</evidence>
<proteinExistence type="predicted"/>
<feature type="domain" description="DUF7779" evidence="1">
    <location>
        <begin position="13"/>
        <end position="88"/>
    </location>
</feature>
<dbReference type="InterPro" id="IPR056681">
    <property type="entry name" value="DUF7779"/>
</dbReference>
<gene>
    <name evidence="2" type="ORF">OCU04_001990</name>
</gene>
<accession>A0A9X0DQ02</accession>
<reference evidence="2" key="1">
    <citation type="submission" date="2022-11" db="EMBL/GenBank/DDBJ databases">
        <title>Genome Resource of Sclerotinia nivalis Strain SnTB1, a Plant Pathogen Isolated from American Ginseng.</title>
        <authorList>
            <person name="Fan S."/>
        </authorList>
    </citation>
    <scope>NUCLEOTIDE SEQUENCE</scope>
    <source>
        <strain evidence="2">SnTB1</strain>
    </source>
</reference>
<dbReference type="OrthoDB" id="6161812at2759"/>
<comment type="caution">
    <text evidence="2">The sequence shown here is derived from an EMBL/GenBank/DDBJ whole genome shotgun (WGS) entry which is preliminary data.</text>
</comment>
<dbReference type="EMBL" id="JAPEIS010000001">
    <property type="protein sequence ID" value="KAJ8071671.1"/>
    <property type="molecule type" value="Genomic_DNA"/>
</dbReference>
<dbReference type="Pfam" id="PF25000">
    <property type="entry name" value="DUF7779"/>
    <property type="match status" value="1"/>
</dbReference>
<dbReference type="InterPro" id="IPR011990">
    <property type="entry name" value="TPR-like_helical_dom_sf"/>
</dbReference>
<dbReference type="AlphaFoldDB" id="A0A9X0DQ02"/>
<dbReference type="SUPFAM" id="SSF48452">
    <property type="entry name" value="TPR-like"/>
    <property type="match status" value="1"/>
</dbReference>
<dbReference type="Proteomes" id="UP001152300">
    <property type="component" value="Unassembled WGS sequence"/>
</dbReference>
<organism evidence="2 3">
    <name type="scientific">Sclerotinia nivalis</name>
    <dbReference type="NCBI Taxonomy" id="352851"/>
    <lineage>
        <taxon>Eukaryota</taxon>
        <taxon>Fungi</taxon>
        <taxon>Dikarya</taxon>
        <taxon>Ascomycota</taxon>
        <taxon>Pezizomycotina</taxon>
        <taxon>Leotiomycetes</taxon>
        <taxon>Helotiales</taxon>
        <taxon>Sclerotiniaceae</taxon>
        <taxon>Sclerotinia</taxon>
    </lineage>
</organism>
<protein>
    <recommendedName>
        <fullName evidence="1">DUF7779 domain-containing protein</fullName>
    </recommendedName>
</protein>